<keyword evidence="1" id="KW-0812">Transmembrane</keyword>
<keyword evidence="1" id="KW-0472">Membrane</keyword>
<comment type="caution">
    <text evidence="2">The sequence shown here is derived from an EMBL/GenBank/DDBJ whole genome shotgun (WGS) entry which is preliminary data.</text>
</comment>
<keyword evidence="1" id="KW-1133">Transmembrane helix</keyword>
<dbReference type="RefSeq" id="WP_208851154.1">
    <property type="nucleotide sequence ID" value="NZ_JAGGDJ010000065.1"/>
</dbReference>
<feature type="transmembrane region" description="Helical" evidence="1">
    <location>
        <begin position="25"/>
        <end position="43"/>
    </location>
</feature>
<proteinExistence type="predicted"/>
<sequence length="48" mass="5446">MTGFILVRFDAAGYKKKNMPAEQKLSRFLGWTNVVLGVGMYVLKGVYF</sequence>
<protein>
    <submittedName>
        <fullName evidence="2">Uncharacterized protein</fullName>
    </submittedName>
</protein>
<gene>
    <name evidence="2" type="ORF">I8J29_30975</name>
</gene>
<name>A0ABS3WJV3_9BACL</name>
<dbReference type="Proteomes" id="UP000670947">
    <property type="component" value="Unassembled WGS sequence"/>
</dbReference>
<dbReference type="NCBIfam" id="NF042414">
    <property type="entry name" value="CLC_0170_fam"/>
    <property type="match status" value="1"/>
</dbReference>
<dbReference type="InterPro" id="IPR049971">
    <property type="entry name" value="CLC_0170-like"/>
</dbReference>
<dbReference type="EMBL" id="JAGGDJ010000065">
    <property type="protein sequence ID" value="MBO7748609.1"/>
    <property type="molecule type" value="Genomic_DNA"/>
</dbReference>
<organism evidence="2 3">
    <name type="scientific">Paenibacillus artemisiicola</name>
    <dbReference type="NCBI Taxonomy" id="1172618"/>
    <lineage>
        <taxon>Bacteria</taxon>
        <taxon>Bacillati</taxon>
        <taxon>Bacillota</taxon>
        <taxon>Bacilli</taxon>
        <taxon>Bacillales</taxon>
        <taxon>Paenibacillaceae</taxon>
        <taxon>Paenibacillus</taxon>
    </lineage>
</organism>
<evidence type="ECO:0000313" key="3">
    <source>
        <dbReference type="Proteomes" id="UP000670947"/>
    </source>
</evidence>
<accession>A0ABS3WJV3</accession>
<reference evidence="2 3" key="1">
    <citation type="submission" date="2021-03" db="EMBL/GenBank/DDBJ databases">
        <title>Paenibacillus artemisicola MWE-103 whole genome sequence.</title>
        <authorList>
            <person name="Ham Y.J."/>
        </authorList>
    </citation>
    <scope>NUCLEOTIDE SEQUENCE [LARGE SCALE GENOMIC DNA]</scope>
    <source>
        <strain evidence="2 3">MWE-103</strain>
    </source>
</reference>
<evidence type="ECO:0000256" key="1">
    <source>
        <dbReference type="SAM" id="Phobius"/>
    </source>
</evidence>
<evidence type="ECO:0000313" key="2">
    <source>
        <dbReference type="EMBL" id="MBO7748609.1"/>
    </source>
</evidence>
<keyword evidence="3" id="KW-1185">Reference proteome</keyword>